<dbReference type="AlphaFoldDB" id="A0A803NV07"/>
<feature type="transmembrane region" description="Helical" evidence="2">
    <location>
        <begin position="147"/>
        <end position="170"/>
    </location>
</feature>
<evidence type="ECO:0000256" key="1">
    <source>
        <dbReference type="SAM" id="MobiDB-lite"/>
    </source>
</evidence>
<keyword evidence="2" id="KW-0812">Transmembrane</keyword>
<sequence length="173" mass="18494">MSHNNKSSPKGRGGARRPSWAEVRRPWSISATVPESGTAHGKAGTTSGETLGGGAGRDLATGRGILGGRHGGSSSALTSSFVFSWFKHTAHVSQWPSWFGNLSVISPNVVRVRLSLINSIEGEHGGGDGNREFSVPKKLGFLEEYSWILFLMLIAQAKIHLVTAIIRAALYNI</sequence>
<dbReference type="EMBL" id="UZAU01000218">
    <property type="status" value="NOT_ANNOTATED_CDS"/>
    <property type="molecule type" value="Genomic_DNA"/>
</dbReference>
<evidence type="ECO:0000313" key="4">
    <source>
        <dbReference type="Proteomes" id="UP000596661"/>
    </source>
</evidence>
<dbReference type="Proteomes" id="UP000596661">
    <property type="component" value="Chromosome 2"/>
</dbReference>
<keyword evidence="2" id="KW-0472">Membrane</keyword>
<accession>A0A803NV07</accession>
<feature type="region of interest" description="Disordered" evidence="1">
    <location>
        <begin position="1"/>
        <end position="56"/>
    </location>
</feature>
<dbReference type="Gramene" id="evm.model.02.1759">
    <property type="protein sequence ID" value="cds.evm.model.02.1759"/>
    <property type="gene ID" value="evm.TU.02.1759"/>
</dbReference>
<reference evidence="3" key="1">
    <citation type="submission" date="2018-11" db="EMBL/GenBank/DDBJ databases">
        <authorList>
            <person name="Grassa J C."/>
        </authorList>
    </citation>
    <scope>NUCLEOTIDE SEQUENCE [LARGE SCALE GENOMIC DNA]</scope>
</reference>
<evidence type="ECO:0000313" key="3">
    <source>
        <dbReference type="EnsemblPlants" id="cds.evm.model.02.1759"/>
    </source>
</evidence>
<dbReference type="EnsemblPlants" id="evm.model.02.1759">
    <property type="protein sequence ID" value="cds.evm.model.02.1759"/>
    <property type="gene ID" value="evm.TU.02.1759"/>
</dbReference>
<proteinExistence type="predicted"/>
<keyword evidence="4" id="KW-1185">Reference proteome</keyword>
<protein>
    <submittedName>
        <fullName evidence="3">Uncharacterized protein</fullName>
    </submittedName>
</protein>
<keyword evidence="2" id="KW-1133">Transmembrane helix</keyword>
<name>A0A803NV07_CANSA</name>
<organism evidence="3 4">
    <name type="scientific">Cannabis sativa</name>
    <name type="common">Hemp</name>
    <name type="synonym">Marijuana</name>
    <dbReference type="NCBI Taxonomy" id="3483"/>
    <lineage>
        <taxon>Eukaryota</taxon>
        <taxon>Viridiplantae</taxon>
        <taxon>Streptophyta</taxon>
        <taxon>Embryophyta</taxon>
        <taxon>Tracheophyta</taxon>
        <taxon>Spermatophyta</taxon>
        <taxon>Magnoliopsida</taxon>
        <taxon>eudicotyledons</taxon>
        <taxon>Gunneridae</taxon>
        <taxon>Pentapetalae</taxon>
        <taxon>rosids</taxon>
        <taxon>fabids</taxon>
        <taxon>Rosales</taxon>
        <taxon>Cannabaceae</taxon>
        <taxon>Cannabis</taxon>
    </lineage>
</organism>
<evidence type="ECO:0000256" key="2">
    <source>
        <dbReference type="SAM" id="Phobius"/>
    </source>
</evidence>
<reference evidence="3" key="2">
    <citation type="submission" date="2021-03" db="UniProtKB">
        <authorList>
            <consortium name="EnsemblPlants"/>
        </authorList>
    </citation>
    <scope>IDENTIFICATION</scope>
</reference>